<keyword evidence="2" id="KW-0378">Hydrolase</keyword>
<dbReference type="GO" id="GO:0046872">
    <property type="term" value="F:metal ion binding"/>
    <property type="evidence" value="ECO:0007669"/>
    <property type="project" value="UniProtKB-KW"/>
</dbReference>
<accession>A0A9K3GIR7</accession>
<evidence type="ECO:0000256" key="3">
    <source>
        <dbReference type="SAM" id="MobiDB-lite"/>
    </source>
</evidence>
<dbReference type="InterPro" id="IPR002073">
    <property type="entry name" value="PDEase_catalytic_dom"/>
</dbReference>
<name>A0A9K3GIR7_9EUKA</name>
<dbReference type="AlphaFoldDB" id="A0A9K3GIR7"/>
<dbReference type="GO" id="GO:0004114">
    <property type="term" value="F:3',5'-cyclic-nucleotide phosphodiesterase activity"/>
    <property type="evidence" value="ECO:0007669"/>
    <property type="project" value="InterPro"/>
</dbReference>
<evidence type="ECO:0000313" key="5">
    <source>
        <dbReference type="EMBL" id="GIQ84312.1"/>
    </source>
</evidence>
<feature type="domain" description="PDEase" evidence="4">
    <location>
        <begin position="73"/>
        <end position="284"/>
    </location>
</feature>
<feature type="region of interest" description="Disordered" evidence="3">
    <location>
        <begin position="1"/>
        <end position="22"/>
    </location>
</feature>
<evidence type="ECO:0000313" key="6">
    <source>
        <dbReference type="Proteomes" id="UP000265618"/>
    </source>
</evidence>
<gene>
    <name evidence="5" type="ORF">KIPB_005778</name>
</gene>
<keyword evidence="1" id="KW-0479">Metal-binding</keyword>
<dbReference type="PROSITE" id="PS51845">
    <property type="entry name" value="PDEASE_I_2"/>
    <property type="match status" value="1"/>
</dbReference>
<sequence>MAKANEFDVVVSKDTQPKPEKEIGCQQPVDKGVDTGLVTFADKFLQLSSDPNDPVSLGDLLVTPREVMRLIGVFRQRASELGHLYTPRVSSLDSDSPSPIEMPLPVYLTREFSAHKWKESYPEDALPYLAFLLHCHFNLESTVSIRRFTAAMVQFQRMYRDESRPAYHNSTHATDATQMVGVMLHRLRQTECGRSLAPPTAVCVMLLAAAAHDVEHCGVSADLLTTIRHPLYHMFGSESTLEHYHSLLGLFTLRYYSVFDMMSPSERKASTSLFSSIILATDPK</sequence>
<dbReference type="PANTHER" id="PTHR11347">
    <property type="entry name" value="CYCLIC NUCLEOTIDE PHOSPHODIESTERASE"/>
    <property type="match status" value="1"/>
</dbReference>
<proteinExistence type="predicted"/>
<dbReference type="Pfam" id="PF00233">
    <property type="entry name" value="PDEase_I"/>
    <property type="match status" value="1"/>
</dbReference>
<comment type="caution">
    <text evidence="5">The sequence shown here is derived from an EMBL/GenBank/DDBJ whole genome shotgun (WGS) entry which is preliminary data.</text>
</comment>
<dbReference type="EMBL" id="BDIP01001392">
    <property type="protein sequence ID" value="GIQ84312.1"/>
    <property type="molecule type" value="Genomic_DNA"/>
</dbReference>
<dbReference type="SUPFAM" id="SSF109604">
    <property type="entry name" value="HD-domain/PDEase-like"/>
    <property type="match status" value="1"/>
</dbReference>
<dbReference type="OrthoDB" id="546632at2759"/>
<organism evidence="5 6">
    <name type="scientific">Kipferlia bialata</name>
    <dbReference type="NCBI Taxonomy" id="797122"/>
    <lineage>
        <taxon>Eukaryota</taxon>
        <taxon>Metamonada</taxon>
        <taxon>Carpediemonas-like organisms</taxon>
        <taxon>Kipferlia</taxon>
    </lineage>
</organism>
<dbReference type="Gene3D" id="1.10.1300.10">
    <property type="entry name" value="3'5'-cyclic nucleotide phosphodiesterase, catalytic domain"/>
    <property type="match status" value="1"/>
</dbReference>
<evidence type="ECO:0000259" key="4">
    <source>
        <dbReference type="PROSITE" id="PS51845"/>
    </source>
</evidence>
<reference evidence="5 6" key="1">
    <citation type="journal article" date="2018" name="PLoS ONE">
        <title>The draft genome of Kipferlia bialata reveals reductive genome evolution in fornicate parasites.</title>
        <authorList>
            <person name="Tanifuji G."/>
            <person name="Takabayashi S."/>
            <person name="Kume K."/>
            <person name="Takagi M."/>
            <person name="Nakayama T."/>
            <person name="Kamikawa R."/>
            <person name="Inagaki Y."/>
            <person name="Hashimoto T."/>
        </authorList>
    </citation>
    <scope>NUCLEOTIDE SEQUENCE [LARGE SCALE GENOMIC DNA]</scope>
    <source>
        <strain evidence="5">NY0173</strain>
    </source>
</reference>
<protein>
    <recommendedName>
        <fullName evidence="4">PDEase domain-containing protein</fullName>
    </recommendedName>
</protein>
<dbReference type="InterPro" id="IPR036971">
    <property type="entry name" value="PDEase_catalytic_dom_sf"/>
</dbReference>
<dbReference type="GO" id="GO:0007165">
    <property type="term" value="P:signal transduction"/>
    <property type="evidence" value="ECO:0007669"/>
    <property type="project" value="InterPro"/>
</dbReference>
<evidence type="ECO:0000256" key="2">
    <source>
        <dbReference type="ARBA" id="ARBA00022801"/>
    </source>
</evidence>
<dbReference type="Proteomes" id="UP000265618">
    <property type="component" value="Unassembled WGS sequence"/>
</dbReference>
<evidence type="ECO:0000256" key="1">
    <source>
        <dbReference type="ARBA" id="ARBA00022723"/>
    </source>
</evidence>
<feature type="non-terminal residue" evidence="5">
    <location>
        <position position="284"/>
    </location>
</feature>
<keyword evidence="6" id="KW-1185">Reference proteome</keyword>